<evidence type="ECO:0000313" key="1">
    <source>
        <dbReference type="EMBL" id="MXQ95538.1"/>
    </source>
</evidence>
<name>A0A6B0RZC4_9CETA</name>
<comment type="caution">
    <text evidence="1">The sequence shown here is derived from an EMBL/GenBank/DDBJ whole genome shotgun (WGS) entry which is preliminary data.</text>
</comment>
<dbReference type="EMBL" id="VBQZ03000139">
    <property type="protein sequence ID" value="MXQ95538.1"/>
    <property type="molecule type" value="Genomic_DNA"/>
</dbReference>
<gene>
    <name evidence="1" type="ORF">E5288_WYG015246</name>
</gene>
<organism evidence="1 2">
    <name type="scientific">Bos mutus</name>
    <name type="common">wild yak</name>
    <dbReference type="NCBI Taxonomy" id="72004"/>
    <lineage>
        <taxon>Eukaryota</taxon>
        <taxon>Metazoa</taxon>
        <taxon>Chordata</taxon>
        <taxon>Craniata</taxon>
        <taxon>Vertebrata</taxon>
        <taxon>Euteleostomi</taxon>
        <taxon>Mammalia</taxon>
        <taxon>Eutheria</taxon>
        <taxon>Laurasiatheria</taxon>
        <taxon>Artiodactyla</taxon>
        <taxon>Ruminantia</taxon>
        <taxon>Pecora</taxon>
        <taxon>Bovidae</taxon>
        <taxon>Bovinae</taxon>
        <taxon>Bos</taxon>
    </lineage>
</organism>
<evidence type="ECO:0000313" key="2">
    <source>
        <dbReference type="Proteomes" id="UP000322234"/>
    </source>
</evidence>
<accession>A0A6B0RZC4</accession>
<keyword evidence="2" id="KW-1185">Reference proteome</keyword>
<dbReference type="AlphaFoldDB" id="A0A6B0RZC4"/>
<proteinExistence type="predicted"/>
<dbReference type="Proteomes" id="UP000322234">
    <property type="component" value="Unassembled WGS sequence"/>
</dbReference>
<reference evidence="1" key="1">
    <citation type="submission" date="2019-10" db="EMBL/GenBank/DDBJ databases">
        <title>The sequence and de novo assembly of the wild yak genome.</title>
        <authorList>
            <person name="Liu Y."/>
        </authorList>
    </citation>
    <scope>NUCLEOTIDE SEQUENCE [LARGE SCALE GENOMIC DNA]</scope>
    <source>
        <strain evidence="1">WY2019</strain>
    </source>
</reference>
<sequence>MTEKPLKNRGATKGNESESLILHIKEFIHEYLNAVDYICGKEPSSLYSSKDELKIKVLLMDEDSGSVFGRFLEHCTLHNNVERLLMDQSNSELYDQKEKHNHLYKQGTNFLFKMQSFNLKAQKKSKVFMDRGIQKYQSLKPYLIGKVIHCNDETIIVLLFSF</sequence>
<protein>
    <submittedName>
        <fullName evidence="1">Uncharacterized protein</fullName>
    </submittedName>
</protein>